<dbReference type="Proteomes" id="UP000033109">
    <property type="component" value="Chromosome"/>
</dbReference>
<dbReference type="AlphaFoldDB" id="A0A0E3ZIQ4"/>
<name>A0A0E3ZIQ4_9BACT</name>
<keyword evidence="1" id="KW-1133">Transmembrane helix</keyword>
<evidence type="ECO:0008006" key="4">
    <source>
        <dbReference type="Google" id="ProtNLM"/>
    </source>
</evidence>
<dbReference type="KEGG" id="pko:PKOR_18925"/>
<dbReference type="OrthoDB" id="844215at2"/>
<dbReference type="PATRIC" id="fig|400092.3.peg.4140"/>
<evidence type="ECO:0000256" key="1">
    <source>
        <dbReference type="SAM" id="Phobius"/>
    </source>
</evidence>
<dbReference type="EMBL" id="CP009621">
    <property type="protein sequence ID" value="AKD04789.1"/>
    <property type="molecule type" value="Genomic_DNA"/>
</dbReference>
<dbReference type="HOGENOM" id="CLU_027065_0_0_10"/>
<dbReference type="RefSeq" id="WP_046312750.1">
    <property type="nucleotide sequence ID" value="NZ_CBCSCY010000011.1"/>
</dbReference>
<keyword evidence="1" id="KW-0472">Membrane</keyword>
<feature type="transmembrane region" description="Helical" evidence="1">
    <location>
        <begin position="20"/>
        <end position="40"/>
    </location>
</feature>
<reference evidence="2 3" key="1">
    <citation type="journal article" date="2015" name="Sci. Rep.">
        <title>Unraveling adaptation of Pontibacter korlensis to radiation and infertility in desert through complete genome and comparative transcriptomic analysis.</title>
        <authorList>
            <person name="Dai J."/>
            <person name="Dai W."/>
            <person name="Qiu C."/>
            <person name="Yang Z."/>
            <person name="Zhang Y."/>
            <person name="Zhou M."/>
            <person name="Zhang L."/>
            <person name="Fang C."/>
            <person name="Gao Q."/>
            <person name="Yang Q."/>
            <person name="Li X."/>
            <person name="Wang Z."/>
            <person name="Wang Z."/>
            <person name="Jia Z."/>
            <person name="Chen X."/>
        </authorList>
    </citation>
    <scope>NUCLEOTIDE SEQUENCE [LARGE SCALE GENOMIC DNA]</scope>
    <source>
        <strain evidence="2 3">X14-1T</strain>
    </source>
</reference>
<organism evidence="2 3">
    <name type="scientific">Pontibacter korlensis</name>
    <dbReference type="NCBI Taxonomy" id="400092"/>
    <lineage>
        <taxon>Bacteria</taxon>
        <taxon>Pseudomonadati</taxon>
        <taxon>Bacteroidota</taxon>
        <taxon>Cytophagia</taxon>
        <taxon>Cytophagales</taxon>
        <taxon>Hymenobacteraceae</taxon>
        <taxon>Pontibacter</taxon>
    </lineage>
</organism>
<dbReference type="STRING" id="400092.PKOR_18925"/>
<accession>A0A0E3ZIQ4</accession>
<proteinExistence type="predicted"/>
<protein>
    <recommendedName>
        <fullName evidence="4">DUF748 domain-containing protein</fullName>
    </recommendedName>
</protein>
<keyword evidence="1" id="KW-0812">Transmembrane</keyword>
<gene>
    <name evidence="2" type="ORF">PKOR_18925</name>
</gene>
<keyword evidence="3" id="KW-1185">Reference proteome</keyword>
<sequence>MYQYTKNNAKKTNKWLKVTAWVVGIALVLFLGLFIFTFWLEGKIERMVADQSKGVYKLQVFGLSTSPFVGSLSVDSLSLKPDYDRWNELSSQGSNVSRTLVEFQTGSVAIRKLSYFKVLFNNSVQLDEIVVQQPKLLMTVMRQDTTESHVPMHQTAKGFLKGLSIGKISVSRARLRYRSKVEAGTDTVFALKQFNLGVTDFILDSTSFNDPTRAYYAKKYEFTAQGARYILSDGLHEATSDSIAVSTASGTVVASGIKFTPLVDQAALSKVKGKAATHQKVEVKKVSISGVAFAEHSRTNSLKAKHLLLQTPSLIAFKNKKDFQDEENKPTPHEIVQGIKPRFLLDTLEIQNGYIRYEELAPAATERGHITFHKVSSTIANVSNIPEHMTNENPAVVKVSTMVMDRAKVEVTIRIPLLNKDGYHTLSGTVGGANLQVLNPILVPTAFVKIASGVVSSGKFNAELNNTSANGSMMLLYNNLKIELLNKGSGGQQGLGKEVLSFLANKVAIKSSNPSEGEQPRTGNITVTRDPQKSIFNYWKSCLVSGGLSSMGLNNMAKQ</sequence>
<evidence type="ECO:0000313" key="3">
    <source>
        <dbReference type="Proteomes" id="UP000033109"/>
    </source>
</evidence>
<evidence type="ECO:0000313" key="2">
    <source>
        <dbReference type="EMBL" id="AKD04789.1"/>
    </source>
</evidence>